<dbReference type="GO" id="GO:0043041">
    <property type="term" value="P:amino acid activation for nonribosomal peptide biosynthetic process"/>
    <property type="evidence" value="ECO:0007669"/>
    <property type="project" value="TreeGrafter"/>
</dbReference>
<dbReference type="InterPro" id="IPR010071">
    <property type="entry name" value="AA_adenyl_dom"/>
</dbReference>
<dbReference type="RefSeq" id="WP_133847769.1">
    <property type="nucleotide sequence ID" value="NZ_SNXZ01000001.1"/>
</dbReference>
<dbReference type="InterPro" id="IPR036736">
    <property type="entry name" value="ACP-like_sf"/>
</dbReference>
<dbReference type="InterPro" id="IPR020459">
    <property type="entry name" value="AMP-binding"/>
</dbReference>
<evidence type="ECO:0000313" key="5">
    <source>
        <dbReference type="Proteomes" id="UP000295444"/>
    </source>
</evidence>
<dbReference type="InterPro" id="IPR020845">
    <property type="entry name" value="AMP-binding_CS"/>
</dbReference>
<dbReference type="AlphaFoldDB" id="A0A4V3D092"/>
<keyword evidence="1" id="KW-0596">Phosphopantetheine</keyword>
<gene>
    <name evidence="4" type="ORF">EV186_101896</name>
</gene>
<dbReference type="Gene3D" id="3.30.300.30">
    <property type="match status" value="1"/>
</dbReference>
<keyword evidence="2" id="KW-0597">Phosphoprotein</keyword>
<dbReference type="Proteomes" id="UP000295444">
    <property type="component" value="Unassembled WGS sequence"/>
</dbReference>
<dbReference type="CDD" id="cd05930">
    <property type="entry name" value="A_NRPS"/>
    <property type="match status" value="1"/>
</dbReference>
<dbReference type="Pfam" id="PF13193">
    <property type="entry name" value="AMP-binding_C"/>
    <property type="match status" value="1"/>
</dbReference>
<sequence>MDERVLSLPELFAARLGCADAPAVIAGEECLTFGELDRRSNQVAAYLAGRGAAAEVVVGISLPRSVDFVVAVLGVLKSGAAFLPIDPLEPLERKRFIVEDAHVLLTLTEERLRCDESIIDSFPADAPAHHPDPDSLAYVIYTSGSTGTPKGVMVQHASVVNYLTWAAEHYGGAEGGAVLQSPLNTDLGITSLFVPLLTGRPVHVLPGAESLIDELPMALARGGLGFVKLTPAHLDLLSAALDPATAGGAARLLIGGEALRFAQLDLWRTASPDTVIVNEYGPTEATVACCANEFPAATGGDGPVPIGHAIAGATLRVLDEQLRPVPDGEVGELYVGGPPVSRGYLHRPAMTAAAFLPDPGSDGGRVYRTGDLVRRDGGGMLVYVGRTDDQVKLGGHRIELGEVETVMRGIEGVRAVTVALRAPGTSAAALTAFVQLDDGVDTDGVLRVLRERLPDYMVPAEVHAVDTFPLTTQGKVNRTLLLESLDGTADTDLERDVSEIVGDLVAIKSVDVGESFFAMGGDSALAARLVTRLGRAYQVDVPDAVWLQRPSVAGFAELIRTYRRHGRDAALSLVGQS</sequence>
<proteinExistence type="predicted"/>
<dbReference type="Pfam" id="PF00550">
    <property type="entry name" value="PP-binding"/>
    <property type="match status" value="1"/>
</dbReference>
<protein>
    <submittedName>
        <fullName evidence="4">Amino acid adenylation domain-containing protein</fullName>
    </submittedName>
</protein>
<feature type="domain" description="Carrier" evidence="3">
    <location>
        <begin position="488"/>
        <end position="563"/>
    </location>
</feature>
<dbReference type="Pfam" id="PF00501">
    <property type="entry name" value="AMP-binding"/>
    <property type="match status" value="1"/>
</dbReference>
<evidence type="ECO:0000313" key="4">
    <source>
        <dbReference type="EMBL" id="TDQ04935.1"/>
    </source>
</evidence>
<dbReference type="PROSITE" id="PS00455">
    <property type="entry name" value="AMP_BINDING"/>
    <property type="match status" value="1"/>
</dbReference>
<accession>A0A4V3D092</accession>
<dbReference type="GO" id="GO:0031177">
    <property type="term" value="F:phosphopantetheine binding"/>
    <property type="evidence" value="ECO:0007669"/>
    <property type="project" value="InterPro"/>
</dbReference>
<dbReference type="PROSITE" id="PS50075">
    <property type="entry name" value="CARRIER"/>
    <property type="match status" value="1"/>
</dbReference>
<reference evidence="4 5" key="1">
    <citation type="submission" date="2019-03" db="EMBL/GenBank/DDBJ databases">
        <title>Genomic Encyclopedia of Type Strains, Phase IV (KMG-IV): sequencing the most valuable type-strain genomes for metagenomic binning, comparative biology and taxonomic classification.</title>
        <authorList>
            <person name="Goeker M."/>
        </authorList>
    </citation>
    <scope>NUCLEOTIDE SEQUENCE [LARGE SCALE GENOMIC DNA]</scope>
    <source>
        <strain evidence="4 5">DSM 45361</strain>
    </source>
</reference>
<dbReference type="InterPro" id="IPR009081">
    <property type="entry name" value="PP-bd_ACP"/>
</dbReference>
<dbReference type="NCBIfam" id="TIGR01733">
    <property type="entry name" value="AA-adenyl-dom"/>
    <property type="match status" value="1"/>
</dbReference>
<dbReference type="InterPro" id="IPR025110">
    <property type="entry name" value="AMP-bd_C"/>
</dbReference>
<evidence type="ECO:0000256" key="2">
    <source>
        <dbReference type="ARBA" id="ARBA00022553"/>
    </source>
</evidence>
<dbReference type="GO" id="GO:0005737">
    <property type="term" value="C:cytoplasm"/>
    <property type="evidence" value="ECO:0007669"/>
    <property type="project" value="TreeGrafter"/>
</dbReference>
<dbReference type="InterPro" id="IPR042099">
    <property type="entry name" value="ANL_N_sf"/>
</dbReference>
<dbReference type="PANTHER" id="PTHR45527:SF1">
    <property type="entry name" value="FATTY ACID SYNTHASE"/>
    <property type="match status" value="1"/>
</dbReference>
<dbReference type="PANTHER" id="PTHR45527">
    <property type="entry name" value="NONRIBOSOMAL PEPTIDE SYNTHETASE"/>
    <property type="match status" value="1"/>
</dbReference>
<name>A0A4V3D092_LABRH</name>
<dbReference type="PRINTS" id="PR00154">
    <property type="entry name" value="AMPBINDING"/>
</dbReference>
<dbReference type="OrthoDB" id="3243414at2"/>
<dbReference type="SMART" id="SM00823">
    <property type="entry name" value="PKS_PP"/>
    <property type="match status" value="1"/>
</dbReference>
<dbReference type="InterPro" id="IPR020806">
    <property type="entry name" value="PKS_PP-bd"/>
</dbReference>
<dbReference type="Gene3D" id="3.40.50.12780">
    <property type="entry name" value="N-terminal domain of ligase-like"/>
    <property type="match status" value="1"/>
</dbReference>
<dbReference type="SUPFAM" id="SSF47336">
    <property type="entry name" value="ACP-like"/>
    <property type="match status" value="1"/>
</dbReference>
<dbReference type="EMBL" id="SNXZ01000001">
    <property type="protein sequence ID" value="TDQ04935.1"/>
    <property type="molecule type" value="Genomic_DNA"/>
</dbReference>
<organism evidence="4 5">
    <name type="scientific">Labedaea rhizosphaerae</name>
    <dbReference type="NCBI Taxonomy" id="598644"/>
    <lineage>
        <taxon>Bacteria</taxon>
        <taxon>Bacillati</taxon>
        <taxon>Actinomycetota</taxon>
        <taxon>Actinomycetes</taxon>
        <taxon>Pseudonocardiales</taxon>
        <taxon>Pseudonocardiaceae</taxon>
        <taxon>Labedaea</taxon>
    </lineage>
</organism>
<evidence type="ECO:0000259" key="3">
    <source>
        <dbReference type="PROSITE" id="PS50075"/>
    </source>
</evidence>
<evidence type="ECO:0000256" key="1">
    <source>
        <dbReference type="ARBA" id="ARBA00022450"/>
    </source>
</evidence>
<dbReference type="SUPFAM" id="SSF56801">
    <property type="entry name" value="Acetyl-CoA synthetase-like"/>
    <property type="match status" value="1"/>
</dbReference>
<dbReference type="InterPro" id="IPR045851">
    <property type="entry name" value="AMP-bd_C_sf"/>
</dbReference>
<dbReference type="Gene3D" id="1.10.1200.10">
    <property type="entry name" value="ACP-like"/>
    <property type="match status" value="1"/>
</dbReference>
<comment type="caution">
    <text evidence="4">The sequence shown here is derived from an EMBL/GenBank/DDBJ whole genome shotgun (WGS) entry which is preliminary data.</text>
</comment>
<keyword evidence="5" id="KW-1185">Reference proteome</keyword>
<dbReference type="InterPro" id="IPR000873">
    <property type="entry name" value="AMP-dep_synth/lig_dom"/>
</dbReference>
<dbReference type="GO" id="GO:0044550">
    <property type="term" value="P:secondary metabolite biosynthetic process"/>
    <property type="evidence" value="ECO:0007669"/>
    <property type="project" value="TreeGrafter"/>
</dbReference>